<dbReference type="Proteomes" id="UP000481861">
    <property type="component" value="Unassembled WGS sequence"/>
</dbReference>
<sequence>MFNVDASEKESPACTAQSPVNATAFRRSLTLLAIKLLKRFRKRHGTVLFLSPRLCVKYGTSTSLGEASTLQFVAHHTSIPVPRVHCAFEHRNRTYIVMDRMRGQSVGAGWLRRSEESRRKILDQLRDMVEEMRCVTPPEGSVVAHVDGGSLHDPRIPGISHCFGPFRTIQDFHKHLRGGLEAHPDHKLEIGALIAQHDGPWPAPVFTHGDLSSLNVLASGDEVVGIVDWETAGWYPSYWEYTTAWNVNPQNQFWRDEVDKFLQPMPKELEMEQIRLKYFGDV</sequence>
<dbReference type="InterPro" id="IPR051678">
    <property type="entry name" value="AGP_Transferase"/>
</dbReference>
<dbReference type="InterPro" id="IPR002575">
    <property type="entry name" value="Aminoglycoside_PTrfase"/>
</dbReference>
<dbReference type="PANTHER" id="PTHR21310">
    <property type="entry name" value="AMINOGLYCOSIDE PHOSPHOTRANSFERASE-RELATED-RELATED"/>
    <property type="match status" value="1"/>
</dbReference>
<reference evidence="2 3" key="1">
    <citation type="submission" date="2020-01" db="EMBL/GenBank/DDBJ databases">
        <authorList>
            <consortium name="DOE Joint Genome Institute"/>
            <person name="Haridas S."/>
            <person name="Albert R."/>
            <person name="Binder M."/>
            <person name="Bloem J."/>
            <person name="Labutti K."/>
            <person name="Salamov A."/>
            <person name="Andreopoulos B."/>
            <person name="Baker S.E."/>
            <person name="Barry K."/>
            <person name="Bills G."/>
            <person name="Bluhm B.H."/>
            <person name="Cannon C."/>
            <person name="Castanera R."/>
            <person name="Culley D.E."/>
            <person name="Daum C."/>
            <person name="Ezra D."/>
            <person name="Gonzalez J.B."/>
            <person name="Henrissat B."/>
            <person name="Kuo A."/>
            <person name="Liang C."/>
            <person name="Lipzen A."/>
            <person name="Lutzoni F."/>
            <person name="Magnuson J."/>
            <person name="Mondo S."/>
            <person name="Nolan M."/>
            <person name="Ohm R."/>
            <person name="Pangilinan J."/>
            <person name="Park H.-J.H."/>
            <person name="Ramirez L."/>
            <person name="Alfaro M."/>
            <person name="Sun H."/>
            <person name="Tritt A."/>
            <person name="Yoshinaga Y."/>
            <person name="Zwiers L.-H.L."/>
            <person name="Turgeon B.G."/>
            <person name="Goodwin S.B."/>
            <person name="Spatafora J.W."/>
            <person name="Crous P.W."/>
            <person name="Grigoriev I.V."/>
        </authorList>
    </citation>
    <scope>NUCLEOTIDE SEQUENCE [LARGE SCALE GENOMIC DNA]</scope>
    <source>
        <strain evidence="2 3">CBS 611.86</strain>
    </source>
</reference>
<accession>A0A7C8IGP1</accession>
<dbReference type="InterPro" id="IPR011009">
    <property type="entry name" value="Kinase-like_dom_sf"/>
</dbReference>
<dbReference type="Gene3D" id="3.90.1200.10">
    <property type="match status" value="1"/>
</dbReference>
<evidence type="ECO:0000313" key="3">
    <source>
        <dbReference type="Proteomes" id="UP000481861"/>
    </source>
</evidence>
<keyword evidence="2" id="KW-0418">Kinase</keyword>
<dbReference type="AlphaFoldDB" id="A0A7C8IGP1"/>
<comment type="caution">
    <text evidence="2">The sequence shown here is derived from an EMBL/GenBank/DDBJ whole genome shotgun (WGS) entry which is preliminary data.</text>
</comment>
<dbReference type="OrthoDB" id="8300194at2759"/>
<protein>
    <submittedName>
        <fullName evidence="2">Kinase-like domain-containing protein</fullName>
    </submittedName>
</protein>
<feature type="domain" description="Aminoglycoside phosphotransferase" evidence="1">
    <location>
        <begin position="65"/>
        <end position="256"/>
    </location>
</feature>
<name>A0A7C8IGP1_9PLEO</name>
<dbReference type="Pfam" id="PF01636">
    <property type="entry name" value="APH"/>
    <property type="match status" value="1"/>
</dbReference>
<organism evidence="2 3">
    <name type="scientific">Massariosphaeria phaeospora</name>
    <dbReference type="NCBI Taxonomy" id="100035"/>
    <lineage>
        <taxon>Eukaryota</taxon>
        <taxon>Fungi</taxon>
        <taxon>Dikarya</taxon>
        <taxon>Ascomycota</taxon>
        <taxon>Pezizomycotina</taxon>
        <taxon>Dothideomycetes</taxon>
        <taxon>Pleosporomycetidae</taxon>
        <taxon>Pleosporales</taxon>
        <taxon>Pleosporales incertae sedis</taxon>
        <taxon>Massariosphaeria</taxon>
    </lineage>
</organism>
<dbReference type="GO" id="GO:0016301">
    <property type="term" value="F:kinase activity"/>
    <property type="evidence" value="ECO:0007669"/>
    <property type="project" value="UniProtKB-KW"/>
</dbReference>
<dbReference type="CDD" id="cd05120">
    <property type="entry name" value="APH_ChoK_like"/>
    <property type="match status" value="1"/>
</dbReference>
<gene>
    <name evidence="2" type="ORF">BDV95DRAFT_285817</name>
</gene>
<proteinExistence type="predicted"/>
<dbReference type="PANTHER" id="PTHR21310:SF55">
    <property type="entry name" value="AMINOGLYCOSIDE PHOSPHOTRANSFERASE DOMAIN-CONTAINING PROTEIN"/>
    <property type="match status" value="1"/>
</dbReference>
<keyword evidence="2" id="KW-0808">Transferase</keyword>
<dbReference type="EMBL" id="JAADJZ010000004">
    <property type="protein sequence ID" value="KAF2875933.1"/>
    <property type="molecule type" value="Genomic_DNA"/>
</dbReference>
<keyword evidence="3" id="KW-1185">Reference proteome</keyword>
<evidence type="ECO:0000259" key="1">
    <source>
        <dbReference type="Pfam" id="PF01636"/>
    </source>
</evidence>
<dbReference type="SUPFAM" id="SSF56112">
    <property type="entry name" value="Protein kinase-like (PK-like)"/>
    <property type="match status" value="1"/>
</dbReference>
<evidence type="ECO:0000313" key="2">
    <source>
        <dbReference type="EMBL" id="KAF2875933.1"/>
    </source>
</evidence>